<dbReference type="EMBL" id="KL216079">
    <property type="protein sequence ID" value="KFV68025.1"/>
    <property type="molecule type" value="Genomic_DNA"/>
</dbReference>
<feature type="transmembrane region" description="Helical" evidence="1">
    <location>
        <begin position="18"/>
        <end position="36"/>
    </location>
</feature>
<keyword evidence="1" id="KW-1133">Transmembrane helix</keyword>
<feature type="non-terminal residue" evidence="2">
    <location>
        <position position="1"/>
    </location>
</feature>
<dbReference type="Proteomes" id="UP000053875">
    <property type="component" value="Unassembled WGS sequence"/>
</dbReference>
<name>A0A093GCT2_DRYPU</name>
<accession>A0A093GCT2</accession>
<reference evidence="2 3" key="1">
    <citation type="submission" date="2014-04" db="EMBL/GenBank/DDBJ databases">
        <title>Genome evolution of avian class.</title>
        <authorList>
            <person name="Zhang G."/>
            <person name="Li C."/>
        </authorList>
    </citation>
    <scope>NUCLEOTIDE SEQUENCE [LARGE SCALE GENOMIC DNA]</scope>
    <source>
        <strain evidence="2">BGI_N307</strain>
    </source>
</reference>
<keyword evidence="1" id="KW-0472">Membrane</keyword>
<organism evidence="2 3">
    <name type="scientific">Dryobates pubescens</name>
    <name type="common">Downy woodpecker</name>
    <name type="synonym">Picoides pubescens</name>
    <dbReference type="NCBI Taxonomy" id="118200"/>
    <lineage>
        <taxon>Eukaryota</taxon>
        <taxon>Metazoa</taxon>
        <taxon>Chordata</taxon>
        <taxon>Craniata</taxon>
        <taxon>Vertebrata</taxon>
        <taxon>Euteleostomi</taxon>
        <taxon>Archelosauria</taxon>
        <taxon>Archosauria</taxon>
        <taxon>Dinosauria</taxon>
        <taxon>Saurischia</taxon>
        <taxon>Theropoda</taxon>
        <taxon>Coelurosauria</taxon>
        <taxon>Aves</taxon>
        <taxon>Neognathae</taxon>
        <taxon>Neoaves</taxon>
        <taxon>Telluraves</taxon>
        <taxon>Coraciimorphae</taxon>
        <taxon>Piciformes</taxon>
        <taxon>Picidae</taxon>
        <taxon>Dryobates</taxon>
    </lineage>
</organism>
<gene>
    <name evidence="2" type="ORF">N307_01206</name>
</gene>
<protein>
    <submittedName>
        <fullName evidence="2">Induced myeloid leukemia cell differentiation protein Mcl-1</fullName>
    </submittedName>
</protein>
<dbReference type="PRINTS" id="PR01866">
    <property type="entry name" value="APOPREGMCL1"/>
</dbReference>
<sequence length="37" mass="3996">GFVDFFRVEDMEGSVRKMLMALAGVAGVGASLAYMIR</sequence>
<keyword evidence="1" id="KW-0812">Transmembrane</keyword>
<dbReference type="STRING" id="118200.A0A093GCT2"/>
<proteinExistence type="predicted"/>
<dbReference type="InterPro" id="IPR013281">
    <property type="entry name" value="Apop_reg_Mc1"/>
</dbReference>
<feature type="non-terminal residue" evidence="2">
    <location>
        <position position="37"/>
    </location>
</feature>
<dbReference type="AlphaFoldDB" id="A0A093GCT2"/>
<keyword evidence="3" id="KW-1185">Reference proteome</keyword>
<evidence type="ECO:0000256" key="1">
    <source>
        <dbReference type="SAM" id="Phobius"/>
    </source>
</evidence>
<evidence type="ECO:0000313" key="3">
    <source>
        <dbReference type="Proteomes" id="UP000053875"/>
    </source>
</evidence>
<evidence type="ECO:0000313" key="2">
    <source>
        <dbReference type="EMBL" id="KFV68025.1"/>
    </source>
</evidence>